<accession>A0ABT3GE81</accession>
<name>A0ABT3GE81_9BACT</name>
<evidence type="ECO:0000313" key="2">
    <source>
        <dbReference type="Proteomes" id="UP001320876"/>
    </source>
</evidence>
<keyword evidence="2" id="KW-1185">Reference proteome</keyword>
<sequence>MRLPPWMWKVIRSRKTKIALASAPFVICLLVLLVYFGASWWGKSRAERLLRDMESAGYAVDPEKYWVPAKDPHADLFKDATFQQELEDPLLIPLAYGETKMANRAKRLPRAEPNLARLTDLTRWLDPPMPDERAAAGFLLKERHDAVMRLEALQPVLSRSKEAVWPVTRVRNGFTGGPELANVTGSMMKLRYLSETAAELAIAHFVVGEGNKAAAAVLAMLDVARLEMDPKPALTSIILADVMLRRIQAVIWEGGMRGGWNEDQLKPFDQALATLRPQQAAVKAYLGEIAHLRSQTRWYLSHYARALPEIDDDWHRDWTWDWQESWDKTKKIASEFRPPGLILAGGVKSQRESFELAARFDEGLGERFTPADLIGFRRMRDGSPDSNSLVFGSPGSAMVFAAECALRMEATIALTRTGIALERHRLRVGDGKYPASLEALVPEFLPEIPLDPLTGEALRFQLRADGSPYVWSVGGNLTDDGGKPHREFGRGDLIWITQPIPGLTEKDLFR</sequence>
<proteinExistence type="predicted"/>
<protein>
    <submittedName>
        <fullName evidence="1">Uncharacterized protein</fullName>
    </submittedName>
</protein>
<evidence type="ECO:0000313" key="1">
    <source>
        <dbReference type="EMBL" id="MCW1921931.1"/>
    </source>
</evidence>
<gene>
    <name evidence="1" type="ORF">OKA05_05165</name>
</gene>
<dbReference type="EMBL" id="JAPDDT010000002">
    <property type="protein sequence ID" value="MCW1921931.1"/>
    <property type="molecule type" value="Genomic_DNA"/>
</dbReference>
<organism evidence="1 2">
    <name type="scientific">Luteolibacter arcticus</name>
    <dbReference type="NCBI Taxonomy" id="1581411"/>
    <lineage>
        <taxon>Bacteria</taxon>
        <taxon>Pseudomonadati</taxon>
        <taxon>Verrucomicrobiota</taxon>
        <taxon>Verrucomicrobiia</taxon>
        <taxon>Verrucomicrobiales</taxon>
        <taxon>Verrucomicrobiaceae</taxon>
        <taxon>Luteolibacter</taxon>
    </lineage>
</organism>
<comment type="caution">
    <text evidence="1">The sequence shown here is derived from an EMBL/GenBank/DDBJ whole genome shotgun (WGS) entry which is preliminary data.</text>
</comment>
<reference evidence="1 2" key="1">
    <citation type="submission" date="2022-10" db="EMBL/GenBank/DDBJ databases">
        <title>Luteolibacter arcticus strain CCTCC AB 2014275, whole genome shotgun sequencing project.</title>
        <authorList>
            <person name="Zhao G."/>
            <person name="Shen L."/>
        </authorList>
    </citation>
    <scope>NUCLEOTIDE SEQUENCE [LARGE SCALE GENOMIC DNA]</scope>
    <source>
        <strain evidence="1 2">CCTCC AB 2014275</strain>
    </source>
</reference>
<dbReference type="Proteomes" id="UP001320876">
    <property type="component" value="Unassembled WGS sequence"/>
</dbReference>
<dbReference type="RefSeq" id="WP_264486041.1">
    <property type="nucleotide sequence ID" value="NZ_JAPDDT010000002.1"/>
</dbReference>